<name>A0A918VN62_9ACTN</name>
<gene>
    <name evidence="2" type="ORF">GCM10010389_61570</name>
</gene>
<feature type="compositionally biased region" description="Low complexity" evidence="1">
    <location>
        <begin position="151"/>
        <end position="181"/>
    </location>
</feature>
<feature type="compositionally biased region" description="Low complexity" evidence="1">
    <location>
        <begin position="193"/>
        <end position="217"/>
    </location>
</feature>
<comment type="caution">
    <text evidence="2">The sequence shown here is derived from an EMBL/GenBank/DDBJ whole genome shotgun (WGS) entry which is preliminary data.</text>
</comment>
<dbReference type="Proteomes" id="UP000623010">
    <property type="component" value="Unassembled WGS sequence"/>
</dbReference>
<protein>
    <recommendedName>
        <fullName evidence="4">Tetratricopeptide repeat protein</fullName>
    </recommendedName>
</protein>
<accession>A0A918VN62</accession>
<proteinExistence type="predicted"/>
<evidence type="ECO:0000313" key="2">
    <source>
        <dbReference type="EMBL" id="GHA14516.1"/>
    </source>
</evidence>
<sequence>MSRLSRDRKRDRERAAHVPAPAVTPIDVRVPADGSGTASVGGVPVVAAPGEEVQHAVLNHLHRIALATGHPVLATVRDERIGYVVPLQVREDGSSGFTGEPVPLNTPEAPGRPGLPDGPGRPDVPGGPETTGVSETVSGPESPDVPEALGRPEAPGRPGEAGAPEAVGPAPEAGVPTPEAGVPAPETAQPPRTGGADPSDPSGPSGPSGPPVGDTPTQVLRHPPTPDAAPTFRMRTLPQPPAETPTFILRPLPGPGPDAPAEAPRDHAPGTVAPPTGAFGPPPVMDTPPTPASAPAPLPLPTPPAPAPAPEPSEPSEPAFTDPPEPDPKPTPPRGFDAVAEAVLGDEPPAGAGEDAAAFAEPVARINEAVKTGGIDTAAQLAERTLAEASGALGPDHPEVLRLGELTAYVAYLAGDPVRAFRLSLDLARARRGTGDAEAAYGNVQSAATAWRAVRDPEQGLRLGHDLIGLWSDLAAEEGPAAEDVEQLHSARARMDRLAARARAAGPRPTA</sequence>
<keyword evidence="3" id="KW-1185">Reference proteome</keyword>
<evidence type="ECO:0000313" key="3">
    <source>
        <dbReference type="Proteomes" id="UP000623010"/>
    </source>
</evidence>
<feature type="compositionally biased region" description="Pro residues" evidence="1">
    <location>
        <begin position="280"/>
        <end position="315"/>
    </location>
</feature>
<evidence type="ECO:0000256" key="1">
    <source>
        <dbReference type="SAM" id="MobiDB-lite"/>
    </source>
</evidence>
<evidence type="ECO:0008006" key="4">
    <source>
        <dbReference type="Google" id="ProtNLM"/>
    </source>
</evidence>
<reference evidence="2" key="1">
    <citation type="journal article" date="2014" name="Int. J. Syst. Evol. Microbiol.">
        <title>Complete genome sequence of Corynebacterium casei LMG S-19264T (=DSM 44701T), isolated from a smear-ripened cheese.</title>
        <authorList>
            <consortium name="US DOE Joint Genome Institute (JGI-PGF)"/>
            <person name="Walter F."/>
            <person name="Albersmeier A."/>
            <person name="Kalinowski J."/>
            <person name="Ruckert C."/>
        </authorList>
    </citation>
    <scope>NUCLEOTIDE SEQUENCE</scope>
    <source>
        <strain evidence="2">JCM 5016</strain>
    </source>
</reference>
<reference evidence="2" key="2">
    <citation type="submission" date="2020-09" db="EMBL/GenBank/DDBJ databases">
        <authorList>
            <person name="Sun Q."/>
            <person name="Ohkuma M."/>
        </authorList>
    </citation>
    <scope>NUCLEOTIDE SEQUENCE</scope>
    <source>
        <strain evidence="2">JCM 5016</strain>
    </source>
</reference>
<feature type="region of interest" description="Disordered" evidence="1">
    <location>
        <begin position="91"/>
        <end position="339"/>
    </location>
</feature>
<dbReference type="AlphaFoldDB" id="A0A918VN62"/>
<organism evidence="2 3">
    <name type="scientific">Streptomyces echinoruber</name>
    <dbReference type="NCBI Taxonomy" id="68898"/>
    <lineage>
        <taxon>Bacteria</taxon>
        <taxon>Bacillati</taxon>
        <taxon>Actinomycetota</taxon>
        <taxon>Actinomycetes</taxon>
        <taxon>Kitasatosporales</taxon>
        <taxon>Streptomycetaceae</taxon>
        <taxon>Streptomyces</taxon>
    </lineage>
</organism>
<dbReference type="EMBL" id="BMWH01000038">
    <property type="protein sequence ID" value="GHA14516.1"/>
    <property type="molecule type" value="Genomic_DNA"/>
</dbReference>
<dbReference type="RefSeq" id="WP_190060789.1">
    <property type="nucleotide sequence ID" value="NZ_BMWH01000038.1"/>
</dbReference>